<accession>A0A2T0FP63</accession>
<feature type="region of interest" description="Disordered" evidence="2">
    <location>
        <begin position="489"/>
        <end position="524"/>
    </location>
</feature>
<dbReference type="Gene3D" id="2.40.50.700">
    <property type="match status" value="1"/>
</dbReference>
<protein>
    <submittedName>
        <fullName evidence="4">Virulence protein SSD1</fullName>
    </submittedName>
</protein>
<feature type="compositionally biased region" description="Pro residues" evidence="2">
    <location>
        <begin position="99"/>
        <end position="117"/>
    </location>
</feature>
<feature type="region of interest" description="Disordered" evidence="2">
    <location>
        <begin position="404"/>
        <end position="446"/>
    </location>
</feature>
<dbReference type="GO" id="GO:0006402">
    <property type="term" value="P:mRNA catabolic process"/>
    <property type="evidence" value="ECO:0007669"/>
    <property type="project" value="TreeGrafter"/>
</dbReference>
<evidence type="ECO:0000313" key="4">
    <source>
        <dbReference type="EMBL" id="PRT56781.1"/>
    </source>
</evidence>
<dbReference type="AlphaFoldDB" id="A0A2T0FP63"/>
<dbReference type="Gene3D" id="2.40.50.690">
    <property type="match status" value="1"/>
</dbReference>
<feature type="domain" description="RNB" evidence="3">
    <location>
        <begin position="635"/>
        <end position="941"/>
    </location>
</feature>
<feature type="region of interest" description="Disordered" evidence="2">
    <location>
        <begin position="91"/>
        <end position="281"/>
    </location>
</feature>
<evidence type="ECO:0000256" key="1">
    <source>
        <dbReference type="ARBA" id="ARBA00005785"/>
    </source>
</evidence>
<dbReference type="GeneID" id="36518149"/>
<proteinExistence type="inferred from homology"/>
<reference evidence="4 5" key="1">
    <citation type="submission" date="2017-04" db="EMBL/GenBank/DDBJ databases">
        <title>Genome sequencing of [Candida] sorbophila.</title>
        <authorList>
            <person name="Ahn J.O."/>
        </authorList>
    </citation>
    <scope>NUCLEOTIDE SEQUENCE [LARGE SCALE GENOMIC DNA]</scope>
    <source>
        <strain evidence="4 5">DS02</strain>
    </source>
</reference>
<dbReference type="GO" id="GO:0003723">
    <property type="term" value="F:RNA binding"/>
    <property type="evidence" value="ECO:0007669"/>
    <property type="project" value="InterPro"/>
</dbReference>
<dbReference type="InterPro" id="IPR001900">
    <property type="entry name" value="RNase_II/R"/>
</dbReference>
<gene>
    <name evidence="4" type="ORF">B9G98_04401</name>
</gene>
<dbReference type="Pfam" id="PF00773">
    <property type="entry name" value="RNB"/>
    <property type="match status" value="1"/>
</dbReference>
<dbReference type="RefSeq" id="XP_024666726.1">
    <property type="nucleotide sequence ID" value="XM_024810958.1"/>
</dbReference>
<dbReference type="InterPro" id="IPR050180">
    <property type="entry name" value="RNR_Ribonuclease"/>
</dbReference>
<name>A0A2T0FP63_9ASCO</name>
<feature type="region of interest" description="Disordered" evidence="2">
    <location>
        <begin position="1"/>
        <end position="46"/>
    </location>
</feature>
<dbReference type="Gene3D" id="2.40.50.140">
    <property type="entry name" value="Nucleic acid-binding proteins"/>
    <property type="match status" value="1"/>
</dbReference>
<dbReference type="OrthoDB" id="372421at2759"/>
<feature type="compositionally biased region" description="Basic residues" evidence="2">
    <location>
        <begin position="122"/>
        <end position="134"/>
    </location>
</feature>
<feature type="compositionally biased region" description="Polar residues" evidence="2">
    <location>
        <begin position="208"/>
        <end position="221"/>
    </location>
</feature>
<keyword evidence="5" id="KW-1185">Reference proteome</keyword>
<dbReference type="Proteomes" id="UP000238350">
    <property type="component" value="Unassembled WGS sequence"/>
</dbReference>
<dbReference type="SMART" id="SM00955">
    <property type="entry name" value="RNB"/>
    <property type="match status" value="1"/>
</dbReference>
<dbReference type="InterPro" id="IPR012340">
    <property type="entry name" value="NA-bd_OB-fold"/>
</dbReference>
<comment type="caution">
    <text evidence="4">The sequence shown here is derived from an EMBL/GenBank/DDBJ whole genome shotgun (WGS) entry which is preliminary data.</text>
</comment>
<comment type="similarity">
    <text evidence="1">Belongs to the RNR ribonuclease family.</text>
</comment>
<organism evidence="4 5">
    <name type="scientific">Wickerhamiella sorbophila</name>
    <dbReference type="NCBI Taxonomy" id="45607"/>
    <lineage>
        <taxon>Eukaryota</taxon>
        <taxon>Fungi</taxon>
        <taxon>Dikarya</taxon>
        <taxon>Ascomycota</taxon>
        <taxon>Saccharomycotina</taxon>
        <taxon>Dipodascomycetes</taxon>
        <taxon>Dipodascales</taxon>
        <taxon>Trichomonascaceae</taxon>
        <taxon>Wickerhamiella</taxon>
    </lineage>
</organism>
<feature type="compositionally biased region" description="Low complexity" evidence="2">
    <location>
        <begin position="153"/>
        <end position="163"/>
    </location>
</feature>
<dbReference type="SUPFAM" id="SSF50249">
    <property type="entry name" value="Nucleic acid-binding proteins"/>
    <property type="match status" value="2"/>
</dbReference>
<feature type="compositionally biased region" description="Basic residues" evidence="2">
    <location>
        <begin position="245"/>
        <end position="257"/>
    </location>
</feature>
<dbReference type="STRING" id="45607.A0A2T0FP63"/>
<feature type="compositionally biased region" description="Polar residues" evidence="2">
    <location>
        <begin position="16"/>
        <end position="30"/>
    </location>
</feature>
<dbReference type="GO" id="GO:0000175">
    <property type="term" value="F:3'-5'-RNA exonuclease activity"/>
    <property type="evidence" value="ECO:0007669"/>
    <property type="project" value="TreeGrafter"/>
</dbReference>
<feature type="compositionally biased region" description="Basic residues" evidence="2">
    <location>
        <begin position="432"/>
        <end position="441"/>
    </location>
</feature>
<dbReference type="Pfam" id="PF17877">
    <property type="entry name" value="Dis3l2_C_term"/>
    <property type="match status" value="1"/>
</dbReference>
<evidence type="ECO:0000259" key="3">
    <source>
        <dbReference type="SMART" id="SM00955"/>
    </source>
</evidence>
<dbReference type="GO" id="GO:0000932">
    <property type="term" value="C:P-body"/>
    <property type="evidence" value="ECO:0007669"/>
    <property type="project" value="TreeGrafter"/>
</dbReference>
<feature type="compositionally biased region" description="Low complexity" evidence="2">
    <location>
        <begin position="226"/>
        <end position="244"/>
    </location>
</feature>
<dbReference type="InterPro" id="IPR041505">
    <property type="entry name" value="Dis3_CSD2"/>
</dbReference>
<sequence length="1130" mass="124565">MQNDRQSQQKYHRHAQSPSREPSSVRTRSGASVRVAHRRSPSELTPLVQEKLALQQQIEMLQAQQQQMLAQQQYGMMPVYPSMPPPGMIPAYPYFPQHQMPPAPNPGPANSASPPPSAGGHQRQRSGHQRRHSLHVSEARRAAHVEQQRRDGPSSSPSPSASPHGADNNRSPRRIGSPGPAATPHFEDNLHPPPQSPLRQSHHIRAASTGSNASPTRNQFTFPPKNNVSSGAPPSGGNSSNNNSRHGRSNSTHRRNNSRNFEGNWRQPQNQDNLVGPSIPQMDFLAPPAFVPGHRTRGSFNSVSSIAAFTEGNTGGNGGSLSGRKSLFAPYLSQASIPQLLADGLLVAGTLRVNRKNRSDAFVTTDVLDADIFICGSKDRNRALEGDLVAVELLDVNDVWESKKEKEEKKRRRDANEDTLLVETANGELRRKGSLKQRPTHKRNDDMEVEGQTLLLKEEEQVSDQARPLYAGHVVAILERPTGQLFSGTLGLLRPSSQATKERQQQERAEKGEPPLVEPPTKDRPKIVWFKPTDKCVPLMAIPTEQAPDDFVENHQHYADKIFVAAIKRWPITSLHPFGTLVEQLGASDDDDAVVTSVLRDNNFGSHKFSETALSYTDGLANDLADFDSNYKEQRLAYKDAVIISPVPSLCENSFSISKENGKTHLAVHVVDLSPFVSEGSPLDRELRHKSAGVYMKQLTSPLMPDEPAGKLGYQVGRATPSITVQFSLNDEFEVVDTKVETTLVTPNASVKLSDLEKHELFADLEKITRVFRSSRQSAGLSLDSMLKVQVPCGPGLFTTADASSLAYDEMCYKVNATIAQKLLSSYAPQALLYRQGDPVLAKLEALSAALGNAVPKFDTLSPAAINSSIAAIEDTDVRHAVEIAMLKCLAPQRYAISGRCDPLSYSHYWLNLPAYTHFTNPLRRYADLVVQRQVHAVLEGNRPNADEEPRLAGLASELSFRLDCAKNVQDQSIHLDLSRRISDMAKDAGYILRTGIVVQVYESAFDVVVPELSIEKRIHGDQLPLLKAEFHKATHRLELFWEPDCDAATFAPSENSTSLTAKPTAEIAAASKYDLEAAIKTLITRVEGGAHVQEICMLQRVPVLLRADHAMHTLPSITMRTINPFYKEK</sequence>
<dbReference type="InterPro" id="IPR041093">
    <property type="entry name" value="Dis3l2-like_C"/>
</dbReference>
<dbReference type="EMBL" id="NDIQ01000022">
    <property type="protein sequence ID" value="PRT56781.1"/>
    <property type="molecule type" value="Genomic_DNA"/>
</dbReference>
<dbReference type="FunFam" id="2.40.50.690:FF:000001">
    <property type="entry name" value="Cell wall biogenesis protein"/>
    <property type="match status" value="1"/>
</dbReference>
<dbReference type="PANTHER" id="PTHR23355:SF9">
    <property type="entry name" value="DIS3-LIKE EXONUCLEASE 2"/>
    <property type="match status" value="1"/>
</dbReference>
<evidence type="ECO:0000313" key="5">
    <source>
        <dbReference type="Proteomes" id="UP000238350"/>
    </source>
</evidence>
<evidence type="ECO:0000256" key="2">
    <source>
        <dbReference type="SAM" id="MobiDB-lite"/>
    </source>
</evidence>
<dbReference type="PANTHER" id="PTHR23355">
    <property type="entry name" value="RIBONUCLEASE"/>
    <property type="match status" value="1"/>
</dbReference>
<dbReference type="Pfam" id="PF17849">
    <property type="entry name" value="OB_Dis3"/>
    <property type="match status" value="1"/>
</dbReference>
<feature type="compositionally biased region" description="Basic and acidic residues" evidence="2">
    <location>
        <begin position="135"/>
        <end position="152"/>
    </location>
</feature>
<feature type="compositionally biased region" description="Basic and acidic residues" evidence="2">
    <location>
        <begin position="500"/>
        <end position="513"/>
    </location>
</feature>
<dbReference type="FunFam" id="2.40.50.700:FF:000002">
    <property type="entry name" value="Cell wall biogenesis protein"/>
    <property type="match status" value="1"/>
</dbReference>